<accession>A0A0L0IZ04</accession>
<proteinExistence type="predicted"/>
<dbReference type="STRING" id="121719.APZ00_06020"/>
<dbReference type="KEGG" id="pphr:APZ00_06020"/>
<protein>
    <submittedName>
        <fullName evidence="1">Uncharacterized protein</fullName>
    </submittedName>
</protein>
<name>A0A0L0IZ04_9HYPH</name>
<dbReference type="InterPro" id="IPR029063">
    <property type="entry name" value="SAM-dependent_MTases_sf"/>
</dbReference>
<dbReference type="InterPro" id="IPR013216">
    <property type="entry name" value="Methyltransf_11"/>
</dbReference>
<gene>
    <name evidence="1" type="ORF">APZ00_06020</name>
</gene>
<dbReference type="GO" id="GO:0008757">
    <property type="term" value="F:S-adenosylmethionine-dependent methyltransferase activity"/>
    <property type="evidence" value="ECO:0007669"/>
    <property type="project" value="InterPro"/>
</dbReference>
<dbReference type="AlphaFoldDB" id="A0A0L0IZ04"/>
<evidence type="ECO:0000313" key="2">
    <source>
        <dbReference type="Proteomes" id="UP000064921"/>
    </source>
</evidence>
<dbReference type="Pfam" id="PF08241">
    <property type="entry name" value="Methyltransf_11"/>
    <property type="match status" value="1"/>
</dbReference>
<dbReference type="Proteomes" id="UP000064921">
    <property type="component" value="Chromosome"/>
</dbReference>
<sequence length="189" mass="21161">MHHNNVVLDIGCGLNPFSMFTPGIHLAVEPWGQYHPLLRKRFSNVPGFVLLNFLVPEGLSVLPDKSADSVFMFDVIEHLDKDQGHLLLAEAERIARDQIGIFTPLGFIDQSYEADDKDAWGFDNTLLQTHRSGWTPSDFGPGWQCFVCDTYHSHPGRELSFGAFFALKTLTGRDLQHESAAPRTAGEHL</sequence>
<dbReference type="SUPFAM" id="SSF53335">
    <property type="entry name" value="S-adenosyl-L-methionine-dependent methyltransferases"/>
    <property type="match status" value="1"/>
</dbReference>
<dbReference type="Gene3D" id="3.40.50.150">
    <property type="entry name" value="Vaccinia Virus protein VP39"/>
    <property type="match status" value="1"/>
</dbReference>
<dbReference type="EMBL" id="CP013068">
    <property type="protein sequence ID" value="ALV26689.1"/>
    <property type="molecule type" value="Genomic_DNA"/>
</dbReference>
<evidence type="ECO:0000313" key="1">
    <source>
        <dbReference type="EMBL" id="ALV26689.1"/>
    </source>
</evidence>
<keyword evidence="2" id="KW-1185">Reference proteome</keyword>
<dbReference type="PATRIC" id="fig|121719.5.peg.5112"/>
<reference evidence="1 2" key="1">
    <citation type="submission" date="2015-10" db="EMBL/GenBank/DDBJ databases">
        <title>The world's first case of liver abscess caused by Pannonibacter phragmitetus.</title>
        <authorList>
            <person name="Ming D."/>
            <person name="Wang M."/>
            <person name="Zhou Y."/>
            <person name="Jiang T."/>
            <person name="Hu S."/>
        </authorList>
    </citation>
    <scope>NUCLEOTIDE SEQUENCE [LARGE SCALE GENOMIC DNA]</scope>
    <source>
        <strain evidence="1 2">31801</strain>
    </source>
</reference>
<organism evidence="1 2">
    <name type="scientific">Pannonibacter phragmitetus</name>
    <dbReference type="NCBI Taxonomy" id="121719"/>
    <lineage>
        <taxon>Bacteria</taxon>
        <taxon>Pseudomonadati</taxon>
        <taxon>Pseudomonadota</taxon>
        <taxon>Alphaproteobacteria</taxon>
        <taxon>Hyphomicrobiales</taxon>
        <taxon>Stappiaceae</taxon>
        <taxon>Pannonibacter</taxon>
    </lineage>
</organism>